<organism evidence="2 3">
    <name type="scientific">Parathielavia appendiculata</name>
    <dbReference type="NCBI Taxonomy" id="2587402"/>
    <lineage>
        <taxon>Eukaryota</taxon>
        <taxon>Fungi</taxon>
        <taxon>Dikarya</taxon>
        <taxon>Ascomycota</taxon>
        <taxon>Pezizomycotina</taxon>
        <taxon>Sordariomycetes</taxon>
        <taxon>Sordariomycetidae</taxon>
        <taxon>Sordariales</taxon>
        <taxon>Chaetomiaceae</taxon>
        <taxon>Parathielavia</taxon>
    </lineage>
</organism>
<reference evidence="2" key="1">
    <citation type="journal article" date="2023" name="Mol. Phylogenet. Evol.">
        <title>Genome-scale phylogeny and comparative genomics of the fungal order Sordariales.</title>
        <authorList>
            <person name="Hensen N."/>
            <person name="Bonometti L."/>
            <person name="Westerberg I."/>
            <person name="Brannstrom I.O."/>
            <person name="Guillou S."/>
            <person name="Cros-Aarteil S."/>
            <person name="Calhoun S."/>
            <person name="Haridas S."/>
            <person name="Kuo A."/>
            <person name="Mondo S."/>
            <person name="Pangilinan J."/>
            <person name="Riley R."/>
            <person name="LaButti K."/>
            <person name="Andreopoulos B."/>
            <person name="Lipzen A."/>
            <person name="Chen C."/>
            <person name="Yan M."/>
            <person name="Daum C."/>
            <person name="Ng V."/>
            <person name="Clum A."/>
            <person name="Steindorff A."/>
            <person name="Ohm R.A."/>
            <person name="Martin F."/>
            <person name="Silar P."/>
            <person name="Natvig D.O."/>
            <person name="Lalanne C."/>
            <person name="Gautier V."/>
            <person name="Ament-Velasquez S.L."/>
            <person name="Kruys A."/>
            <person name="Hutchinson M.I."/>
            <person name="Powell A.J."/>
            <person name="Barry K."/>
            <person name="Miller A.N."/>
            <person name="Grigoriev I.V."/>
            <person name="Debuchy R."/>
            <person name="Gladieux P."/>
            <person name="Hiltunen Thoren M."/>
            <person name="Johannesson H."/>
        </authorList>
    </citation>
    <scope>NUCLEOTIDE SEQUENCE</scope>
    <source>
        <strain evidence="2">CBS 731.68</strain>
    </source>
</reference>
<dbReference type="Proteomes" id="UP001302602">
    <property type="component" value="Unassembled WGS sequence"/>
</dbReference>
<dbReference type="RefSeq" id="XP_062644397.1">
    <property type="nucleotide sequence ID" value="XM_062785965.1"/>
</dbReference>
<dbReference type="GeneID" id="87822731"/>
<evidence type="ECO:0000256" key="1">
    <source>
        <dbReference type="SAM" id="MobiDB-lite"/>
    </source>
</evidence>
<feature type="region of interest" description="Disordered" evidence="1">
    <location>
        <begin position="26"/>
        <end position="92"/>
    </location>
</feature>
<dbReference type="AlphaFoldDB" id="A0AAN6TUT5"/>
<evidence type="ECO:0000313" key="3">
    <source>
        <dbReference type="Proteomes" id="UP001302602"/>
    </source>
</evidence>
<comment type="caution">
    <text evidence="2">The sequence shown here is derived from an EMBL/GenBank/DDBJ whole genome shotgun (WGS) entry which is preliminary data.</text>
</comment>
<accession>A0AAN6TUT5</accession>
<feature type="compositionally biased region" description="Basic residues" evidence="1">
    <location>
        <begin position="32"/>
        <end position="56"/>
    </location>
</feature>
<evidence type="ECO:0000313" key="2">
    <source>
        <dbReference type="EMBL" id="KAK4120626.1"/>
    </source>
</evidence>
<sequence>MASSHISQSHRSSPLRKSISLYIVRVSSAPTRPKRHPSIHHQRGRPSHPPKLRSSTHKSDRRDSNHGHRRQLEQFCSGPGHDNSVPGPDVGSRRVRITSEELSQFEHELRSLMPSTGVPAADDIMKLWINQFKEFRHENYGIDFDNR</sequence>
<proteinExistence type="predicted"/>
<dbReference type="EMBL" id="MU853237">
    <property type="protein sequence ID" value="KAK4120626.1"/>
    <property type="molecule type" value="Genomic_DNA"/>
</dbReference>
<name>A0AAN6TUT5_9PEZI</name>
<feature type="compositionally biased region" description="Basic and acidic residues" evidence="1">
    <location>
        <begin position="57"/>
        <end position="72"/>
    </location>
</feature>
<protein>
    <submittedName>
        <fullName evidence="2">Uncharacterized protein</fullName>
    </submittedName>
</protein>
<reference evidence="2" key="2">
    <citation type="submission" date="2023-05" db="EMBL/GenBank/DDBJ databases">
        <authorList>
            <consortium name="Lawrence Berkeley National Laboratory"/>
            <person name="Steindorff A."/>
            <person name="Hensen N."/>
            <person name="Bonometti L."/>
            <person name="Westerberg I."/>
            <person name="Brannstrom I.O."/>
            <person name="Guillou S."/>
            <person name="Cros-Aarteil S."/>
            <person name="Calhoun S."/>
            <person name="Haridas S."/>
            <person name="Kuo A."/>
            <person name="Mondo S."/>
            <person name="Pangilinan J."/>
            <person name="Riley R."/>
            <person name="Labutti K."/>
            <person name="Andreopoulos B."/>
            <person name="Lipzen A."/>
            <person name="Chen C."/>
            <person name="Yanf M."/>
            <person name="Daum C."/>
            <person name="Ng V."/>
            <person name="Clum A."/>
            <person name="Ohm R."/>
            <person name="Martin F."/>
            <person name="Silar P."/>
            <person name="Natvig D."/>
            <person name="Lalanne C."/>
            <person name="Gautier V."/>
            <person name="Ament-Velasquez S.L."/>
            <person name="Kruys A."/>
            <person name="Hutchinson M.I."/>
            <person name="Powell A.J."/>
            <person name="Barry K."/>
            <person name="Miller A.N."/>
            <person name="Grigoriev I.V."/>
            <person name="Debuchy R."/>
            <person name="Gladieux P."/>
            <person name="Thoren M.H."/>
            <person name="Johannesson H."/>
        </authorList>
    </citation>
    <scope>NUCLEOTIDE SEQUENCE</scope>
    <source>
        <strain evidence="2">CBS 731.68</strain>
    </source>
</reference>
<keyword evidence="3" id="KW-1185">Reference proteome</keyword>
<gene>
    <name evidence="2" type="ORF">N657DRAFT_149977</name>
</gene>